<dbReference type="Proteomes" id="UP000006591">
    <property type="component" value="Chromosome 6"/>
</dbReference>
<accession>A0A0E0HQ94</accession>
<keyword evidence="2" id="KW-1185">Reference proteome</keyword>
<proteinExistence type="predicted"/>
<dbReference type="AlphaFoldDB" id="A0A0E0HQ94"/>
<evidence type="ECO:0000313" key="2">
    <source>
        <dbReference type="Proteomes" id="UP000006591"/>
    </source>
</evidence>
<protein>
    <submittedName>
        <fullName evidence="1">Uncharacterized protein</fullName>
    </submittedName>
</protein>
<evidence type="ECO:0000313" key="1">
    <source>
        <dbReference type="EnsemblPlants" id="ONIVA06G15980.1"/>
    </source>
</evidence>
<organism evidence="1">
    <name type="scientific">Oryza nivara</name>
    <name type="common">Indian wild rice</name>
    <name type="synonym">Oryza sativa f. spontanea</name>
    <dbReference type="NCBI Taxonomy" id="4536"/>
    <lineage>
        <taxon>Eukaryota</taxon>
        <taxon>Viridiplantae</taxon>
        <taxon>Streptophyta</taxon>
        <taxon>Embryophyta</taxon>
        <taxon>Tracheophyta</taxon>
        <taxon>Spermatophyta</taxon>
        <taxon>Magnoliopsida</taxon>
        <taxon>Liliopsida</taxon>
        <taxon>Poales</taxon>
        <taxon>Poaceae</taxon>
        <taxon>BOP clade</taxon>
        <taxon>Oryzoideae</taxon>
        <taxon>Oryzeae</taxon>
        <taxon>Oryzinae</taxon>
        <taxon>Oryza</taxon>
    </lineage>
</organism>
<sequence length="42" mass="4823">MAMSKRGLLENQIMKLATLVRVNIDKNATISFFFAMDFIVML</sequence>
<reference evidence="1" key="2">
    <citation type="submission" date="2018-04" db="EMBL/GenBank/DDBJ databases">
        <title>OnivRS2 (Oryza nivara Reference Sequence Version 2).</title>
        <authorList>
            <person name="Zhang J."/>
            <person name="Kudrna D."/>
            <person name="Lee S."/>
            <person name="Talag J."/>
            <person name="Rajasekar S."/>
            <person name="Welchert J."/>
            <person name="Hsing Y.-I."/>
            <person name="Wing R.A."/>
        </authorList>
    </citation>
    <scope>NUCLEOTIDE SEQUENCE [LARGE SCALE GENOMIC DNA]</scope>
    <source>
        <strain evidence="1">SL10</strain>
    </source>
</reference>
<reference evidence="1" key="1">
    <citation type="submission" date="2015-04" db="UniProtKB">
        <authorList>
            <consortium name="EnsemblPlants"/>
        </authorList>
    </citation>
    <scope>IDENTIFICATION</scope>
    <source>
        <strain evidence="1">SL10</strain>
    </source>
</reference>
<dbReference type="Gramene" id="ONIVA06G15980.1">
    <property type="protein sequence ID" value="ONIVA06G15980.1"/>
    <property type="gene ID" value="ONIVA06G15980"/>
</dbReference>
<dbReference type="HOGENOM" id="CLU_3261384_0_0_1"/>
<dbReference type="EnsemblPlants" id="ONIVA06G15980.1">
    <property type="protein sequence ID" value="ONIVA06G15980.1"/>
    <property type="gene ID" value="ONIVA06G15980"/>
</dbReference>
<name>A0A0E0HQ94_ORYNI</name>